<dbReference type="RefSeq" id="WP_104850281.1">
    <property type="nucleotide sequence ID" value="NZ_PKOZ01000010.1"/>
</dbReference>
<dbReference type="Proteomes" id="UP000239663">
    <property type="component" value="Unassembled WGS sequence"/>
</dbReference>
<sequence length="163" mass="19601">MLKAYWKNIIYILNHKINVLVECWKEGLYLQGISHDLSKLSPKEFSPYAKKFFSSKQLSEDDELRWKYAWLNHQRKNKHHWEYWVVDPNKKLALPMPKKYLLEMVCDWRSLSRNWGRKVKPASFNLTDRIILHPETKKELESILKNRRKGDSKDTSLLSKKVT</sequence>
<keyword evidence="3" id="KW-1185">Reference proteome</keyword>
<dbReference type="EMBL" id="PKOZ01000010">
    <property type="protein sequence ID" value="PQD94451.1"/>
    <property type="molecule type" value="Genomic_DNA"/>
</dbReference>
<proteinExistence type="predicted"/>
<evidence type="ECO:0008006" key="4">
    <source>
        <dbReference type="Google" id="ProtNLM"/>
    </source>
</evidence>
<dbReference type="OrthoDB" id="9784470at2"/>
<feature type="compositionally biased region" description="Basic and acidic residues" evidence="1">
    <location>
        <begin position="144"/>
        <end position="154"/>
    </location>
</feature>
<protein>
    <recommendedName>
        <fullName evidence="4">Catalase</fullName>
    </recommendedName>
</protein>
<gene>
    <name evidence="2" type="ORF">CYL18_14670</name>
</gene>
<feature type="region of interest" description="Disordered" evidence="1">
    <location>
        <begin position="144"/>
        <end position="163"/>
    </location>
</feature>
<dbReference type="Pfam" id="PF18907">
    <property type="entry name" value="DUF5662"/>
    <property type="match status" value="1"/>
</dbReference>
<dbReference type="InterPro" id="IPR043721">
    <property type="entry name" value="DUF5662"/>
</dbReference>
<name>A0A2S7MXC4_9BACI</name>
<evidence type="ECO:0000313" key="2">
    <source>
        <dbReference type="EMBL" id="PQD94451.1"/>
    </source>
</evidence>
<dbReference type="AlphaFoldDB" id="A0A2S7MXC4"/>
<reference evidence="2 3" key="1">
    <citation type="submission" date="2017-12" db="EMBL/GenBank/DDBJ databases">
        <title>Taxonomic description and draft genome of Pradoshia cofamensis Gen. nov., sp. nov., a thermotolerant bacillale isolated from anterior gut of earthworm Eisenia fetida.</title>
        <authorList>
            <person name="Saha T."/>
            <person name="Chakraborty R."/>
        </authorList>
    </citation>
    <scope>NUCLEOTIDE SEQUENCE [LARGE SCALE GENOMIC DNA]</scope>
    <source>
        <strain evidence="2 3">EAG3</strain>
    </source>
</reference>
<evidence type="ECO:0000256" key="1">
    <source>
        <dbReference type="SAM" id="MobiDB-lite"/>
    </source>
</evidence>
<organism evidence="2 3">
    <name type="scientific">Pradoshia eiseniae</name>
    <dbReference type="NCBI Taxonomy" id="2064768"/>
    <lineage>
        <taxon>Bacteria</taxon>
        <taxon>Bacillati</taxon>
        <taxon>Bacillota</taxon>
        <taxon>Bacilli</taxon>
        <taxon>Bacillales</taxon>
        <taxon>Bacillaceae</taxon>
        <taxon>Pradoshia</taxon>
    </lineage>
</organism>
<comment type="caution">
    <text evidence="2">The sequence shown here is derived from an EMBL/GenBank/DDBJ whole genome shotgun (WGS) entry which is preliminary data.</text>
</comment>
<accession>A0A2S7MXC4</accession>
<evidence type="ECO:0000313" key="3">
    <source>
        <dbReference type="Proteomes" id="UP000239663"/>
    </source>
</evidence>